<dbReference type="Proteomes" id="UP000485569">
    <property type="component" value="Unassembled WGS sequence"/>
</dbReference>
<dbReference type="InterPro" id="IPR033749">
    <property type="entry name" value="Polyprenyl_synt_CS"/>
</dbReference>
<proteinExistence type="inferred from homology"/>
<dbReference type="InterPro" id="IPR008949">
    <property type="entry name" value="Isoprenoid_synthase_dom_sf"/>
</dbReference>
<dbReference type="EMBL" id="MWBQ01000021">
    <property type="protein sequence ID" value="OQA61233.1"/>
    <property type="molecule type" value="Genomic_DNA"/>
</dbReference>
<evidence type="ECO:0000256" key="4">
    <source>
        <dbReference type="ARBA" id="ARBA00022723"/>
    </source>
</evidence>
<evidence type="ECO:0000256" key="6">
    <source>
        <dbReference type="ARBA" id="ARBA00023229"/>
    </source>
</evidence>
<dbReference type="Gene3D" id="1.10.600.10">
    <property type="entry name" value="Farnesyl Diphosphate Synthase"/>
    <property type="match status" value="1"/>
</dbReference>
<dbReference type="EC" id="2.5.1.10" evidence="8"/>
<keyword evidence="6" id="KW-0414">Isoprene biosynthesis</keyword>
<dbReference type="PROSITE" id="PS00723">
    <property type="entry name" value="POLYPRENYL_SYNTHASE_1"/>
    <property type="match status" value="1"/>
</dbReference>
<name>A0A1V5T3Y8_9BACT</name>
<dbReference type="Pfam" id="PF00348">
    <property type="entry name" value="polyprenyl_synt"/>
    <property type="match status" value="1"/>
</dbReference>
<keyword evidence="3 7" id="KW-0808">Transferase</keyword>
<dbReference type="InterPro" id="IPR053378">
    <property type="entry name" value="Prenyl_diphosphate_synthase"/>
</dbReference>
<comment type="similarity">
    <text evidence="2 7">Belongs to the FPP/GGPP synthase family.</text>
</comment>
<accession>A0A1V5T3Y8</accession>
<protein>
    <submittedName>
        <fullName evidence="8">Farnesyl diphosphate synthase</fullName>
        <ecNumber evidence="8">2.5.1.10</ecNumber>
    </submittedName>
</protein>
<dbReference type="PANTHER" id="PTHR43281:SF1">
    <property type="entry name" value="FARNESYL DIPHOSPHATE SYNTHASE"/>
    <property type="match status" value="1"/>
</dbReference>
<evidence type="ECO:0000256" key="1">
    <source>
        <dbReference type="ARBA" id="ARBA00001946"/>
    </source>
</evidence>
<organism evidence="8">
    <name type="scientific">Candidatus Atribacter allofermentans</name>
    <dbReference type="NCBI Taxonomy" id="1852833"/>
    <lineage>
        <taxon>Bacteria</taxon>
        <taxon>Pseudomonadati</taxon>
        <taxon>Atribacterota</taxon>
        <taxon>Atribacteria</taxon>
        <taxon>Atribacterales</taxon>
        <taxon>Atribacteraceae</taxon>
        <taxon>Atribacter</taxon>
    </lineage>
</organism>
<gene>
    <name evidence="8" type="ORF">BWY41_00184</name>
</gene>
<dbReference type="SFLD" id="SFLDG01017">
    <property type="entry name" value="Polyprenyl_Transferase_Like"/>
    <property type="match status" value="1"/>
</dbReference>
<dbReference type="AlphaFoldDB" id="A0A1V5T3Y8"/>
<dbReference type="InterPro" id="IPR000092">
    <property type="entry name" value="Polyprenyl_synt"/>
</dbReference>
<dbReference type="GO" id="GO:0005737">
    <property type="term" value="C:cytoplasm"/>
    <property type="evidence" value="ECO:0007669"/>
    <property type="project" value="UniProtKB-ARBA"/>
</dbReference>
<sequence>MDIIQYINENAILLDNHLEQRLFFPEAPTRLMEALRYGVIGGGKKLRASLCLATGEAYGIKREDLLSLAGGIEMIHSFSLVHDDLPEMDNDDYRRGKYSLHKAFGGAMGILAGDALLVEGFRFILSDSHFCRLVGNTKLLKILNVLLDALSVEGMVGGQVLDIDLEGTEADEEQVMDIYRMKTARFIQAPILCGAIVGGVNKKELNDLERFGLLAGECFQIKDDLLDVTQPSEILGKTAGKDVQQEKATLVKIYGIHGTQEIMENLFREAEAILNQTNRSFPLLREIAHFIITRHH</sequence>
<comment type="cofactor">
    <cofactor evidence="1">
        <name>Mg(2+)</name>
        <dbReference type="ChEBI" id="CHEBI:18420"/>
    </cofactor>
</comment>
<dbReference type="SFLD" id="SFLDS00005">
    <property type="entry name" value="Isoprenoid_Synthase_Type_I"/>
    <property type="match status" value="1"/>
</dbReference>
<evidence type="ECO:0000256" key="5">
    <source>
        <dbReference type="ARBA" id="ARBA00022842"/>
    </source>
</evidence>
<dbReference type="FunFam" id="1.10.600.10:FF:000001">
    <property type="entry name" value="Geranylgeranyl diphosphate synthase"/>
    <property type="match status" value="1"/>
</dbReference>
<comment type="caution">
    <text evidence="8">The sequence shown here is derived from an EMBL/GenBank/DDBJ whole genome shotgun (WGS) entry which is preliminary data.</text>
</comment>
<dbReference type="GO" id="GO:0004337">
    <property type="term" value="F:(2E,6E)-farnesyl diphosphate synthase activity"/>
    <property type="evidence" value="ECO:0007669"/>
    <property type="project" value="UniProtKB-EC"/>
</dbReference>
<dbReference type="NCBIfam" id="NF045485">
    <property type="entry name" value="FPPsyn"/>
    <property type="match status" value="1"/>
</dbReference>
<evidence type="ECO:0000256" key="2">
    <source>
        <dbReference type="ARBA" id="ARBA00006706"/>
    </source>
</evidence>
<evidence type="ECO:0000313" key="8">
    <source>
        <dbReference type="EMBL" id="OQA61233.1"/>
    </source>
</evidence>
<reference evidence="8" key="1">
    <citation type="submission" date="2017-02" db="EMBL/GenBank/DDBJ databases">
        <title>Delving into the versatile metabolic prowess of the omnipresent phylum Bacteroidetes.</title>
        <authorList>
            <person name="Nobu M.K."/>
            <person name="Mei R."/>
            <person name="Narihiro T."/>
            <person name="Kuroda K."/>
            <person name="Liu W.-T."/>
        </authorList>
    </citation>
    <scope>NUCLEOTIDE SEQUENCE</scope>
    <source>
        <strain evidence="8">ADurb.Bin276</strain>
    </source>
</reference>
<evidence type="ECO:0000256" key="3">
    <source>
        <dbReference type="ARBA" id="ARBA00022679"/>
    </source>
</evidence>
<keyword evidence="4" id="KW-0479">Metal-binding</keyword>
<dbReference type="GO" id="GO:0016114">
    <property type="term" value="P:terpenoid biosynthetic process"/>
    <property type="evidence" value="ECO:0007669"/>
    <property type="project" value="UniProtKB-ARBA"/>
</dbReference>
<keyword evidence="5" id="KW-0460">Magnesium</keyword>
<dbReference type="SUPFAM" id="SSF48576">
    <property type="entry name" value="Terpenoid synthases"/>
    <property type="match status" value="1"/>
</dbReference>
<dbReference type="CDD" id="cd00685">
    <property type="entry name" value="Trans_IPPS_HT"/>
    <property type="match status" value="1"/>
</dbReference>
<dbReference type="PANTHER" id="PTHR43281">
    <property type="entry name" value="FARNESYL DIPHOSPHATE SYNTHASE"/>
    <property type="match status" value="1"/>
</dbReference>
<dbReference type="GO" id="GO:0046872">
    <property type="term" value="F:metal ion binding"/>
    <property type="evidence" value="ECO:0007669"/>
    <property type="project" value="UniProtKB-KW"/>
</dbReference>
<evidence type="ECO:0000256" key="7">
    <source>
        <dbReference type="RuleBase" id="RU004466"/>
    </source>
</evidence>